<name>A0ABW5BIH4_9PROT</name>
<reference evidence="2" key="1">
    <citation type="journal article" date="2019" name="Int. J. Syst. Evol. Microbiol.">
        <title>The Global Catalogue of Microorganisms (GCM) 10K type strain sequencing project: providing services to taxonomists for standard genome sequencing and annotation.</title>
        <authorList>
            <consortium name="The Broad Institute Genomics Platform"/>
            <consortium name="The Broad Institute Genome Sequencing Center for Infectious Disease"/>
            <person name="Wu L."/>
            <person name="Ma J."/>
        </authorList>
    </citation>
    <scope>NUCLEOTIDE SEQUENCE [LARGE SCALE GENOMIC DNA]</scope>
    <source>
        <strain evidence="2">CGMCC 4.7192</strain>
    </source>
</reference>
<dbReference type="RefSeq" id="WP_380248432.1">
    <property type="nucleotide sequence ID" value="NZ_JBHUII010000001.1"/>
</dbReference>
<organism evidence="1 2">
    <name type="scientific">Kiloniella antarctica</name>
    <dbReference type="NCBI Taxonomy" id="1550907"/>
    <lineage>
        <taxon>Bacteria</taxon>
        <taxon>Pseudomonadati</taxon>
        <taxon>Pseudomonadota</taxon>
        <taxon>Alphaproteobacteria</taxon>
        <taxon>Rhodospirillales</taxon>
        <taxon>Kiloniellaceae</taxon>
        <taxon>Kiloniella</taxon>
    </lineage>
</organism>
<evidence type="ECO:0000313" key="1">
    <source>
        <dbReference type="EMBL" id="MFD2204644.1"/>
    </source>
</evidence>
<dbReference type="EMBL" id="JBHUII010000001">
    <property type="protein sequence ID" value="MFD2204644.1"/>
    <property type="molecule type" value="Genomic_DNA"/>
</dbReference>
<sequence length="63" mass="7427">MNRQDANKTIFDLQVADMDYHFQTARRLRSAEAHNIFGKLFRRLASPFTNFKTNYYLALTRAA</sequence>
<comment type="caution">
    <text evidence="1">The sequence shown here is derived from an EMBL/GenBank/DDBJ whole genome shotgun (WGS) entry which is preliminary data.</text>
</comment>
<gene>
    <name evidence="1" type="ORF">ACFSKO_03435</name>
</gene>
<dbReference type="Proteomes" id="UP001597294">
    <property type="component" value="Unassembled WGS sequence"/>
</dbReference>
<keyword evidence="2" id="KW-1185">Reference proteome</keyword>
<accession>A0ABW5BIH4</accession>
<proteinExistence type="predicted"/>
<evidence type="ECO:0000313" key="2">
    <source>
        <dbReference type="Proteomes" id="UP001597294"/>
    </source>
</evidence>
<protein>
    <submittedName>
        <fullName evidence="1">Uncharacterized protein</fullName>
    </submittedName>
</protein>